<evidence type="ECO:0000313" key="2">
    <source>
        <dbReference type="Proteomes" id="UP001611548"/>
    </source>
</evidence>
<proteinExistence type="predicted"/>
<dbReference type="EMBL" id="JBIRWE010000001">
    <property type="protein sequence ID" value="MFI1962661.1"/>
    <property type="molecule type" value="Genomic_DNA"/>
</dbReference>
<keyword evidence="1" id="KW-0456">Lyase</keyword>
<dbReference type="SUPFAM" id="SSF64288">
    <property type="entry name" value="Chorismate lyase-like"/>
    <property type="match status" value="1"/>
</dbReference>
<dbReference type="RefSeq" id="WP_055470283.1">
    <property type="nucleotide sequence ID" value="NZ_JBIRWE010000001.1"/>
</dbReference>
<reference evidence="1 2" key="1">
    <citation type="submission" date="2024-10" db="EMBL/GenBank/DDBJ databases">
        <title>The Natural Products Discovery Center: Release of the First 8490 Sequenced Strains for Exploring Actinobacteria Biosynthetic Diversity.</title>
        <authorList>
            <person name="Kalkreuter E."/>
            <person name="Kautsar S.A."/>
            <person name="Yang D."/>
            <person name="Bader C.D."/>
            <person name="Teijaro C.N."/>
            <person name="Fluegel L."/>
            <person name="Davis C.M."/>
            <person name="Simpson J.R."/>
            <person name="Lauterbach L."/>
            <person name="Steele A.D."/>
            <person name="Gui C."/>
            <person name="Meng S."/>
            <person name="Li G."/>
            <person name="Viehrig K."/>
            <person name="Ye F."/>
            <person name="Su P."/>
            <person name="Kiefer A.F."/>
            <person name="Nichols A."/>
            <person name="Cepeda A.J."/>
            <person name="Yan W."/>
            <person name="Fan B."/>
            <person name="Jiang Y."/>
            <person name="Adhikari A."/>
            <person name="Zheng C.-J."/>
            <person name="Schuster L."/>
            <person name="Cowan T.M."/>
            <person name="Smanski M.J."/>
            <person name="Chevrette M.G."/>
            <person name="De Carvalho L.P.S."/>
            <person name="Shen B."/>
        </authorList>
    </citation>
    <scope>NUCLEOTIDE SEQUENCE [LARGE SCALE GENOMIC DNA]</scope>
    <source>
        <strain evidence="1 2">NPDC020327</strain>
    </source>
</reference>
<dbReference type="GO" id="GO:0016829">
    <property type="term" value="F:lyase activity"/>
    <property type="evidence" value="ECO:0007669"/>
    <property type="project" value="UniProtKB-KW"/>
</dbReference>
<dbReference type="Pfam" id="PF01947">
    <property type="entry name" value="Rv2949c-like"/>
    <property type="match status" value="1"/>
</dbReference>
<accession>A0ABW7UM46</accession>
<gene>
    <name evidence="1" type="ORF">ACH429_00705</name>
</gene>
<keyword evidence="2" id="KW-1185">Reference proteome</keyword>
<dbReference type="Gene3D" id="3.40.1410.10">
    <property type="entry name" value="Chorismate lyase-like"/>
    <property type="match status" value="1"/>
</dbReference>
<dbReference type="Proteomes" id="UP001611548">
    <property type="component" value="Unassembled WGS sequence"/>
</dbReference>
<evidence type="ECO:0000313" key="1">
    <source>
        <dbReference type="EMBL" id="MFI1962661.1"/>
    </source>
</evidence>
<protein>
    <submittedName>
        <fullName evidence="1">Chorismate--pyruvate lyase family protein</fullName>
    </submittedName>
</protein>
<name>A0ABW7UM46_9ACTN</name>
<sequence>MTADVSVDPAGQAGLSPPAATLGRLGRAGGLLMISDGTVTPMLEYLTGERLTTSGLSHSEMPAHSADAVALGSPADCTLIRRTTDLVGAETGALYVRASSVVAVDVLPSALGRDLLHTREPIGRLMRLHRVESRREHVRWAVPDEPEGAVRASRRYRIIVGGIPALLIDESFSAACFEMNG</sequence>
<dbReference type="InterPro" id="IPR028978">
    <property type="entry name" value="Chorismate_lyase_/UTRA_dom_sf"/>
</dbReference>
<dbReference type="InterPro" id="IPR002800">
    <property type="entry name" value="Rv2949c-like"/>
</dbReference>
<organism evidence="1 2">
    <name type="scientific">Streptomyces pathocidini</name>
    <dbReference type="NCBI Taxonomy" id="1650571"/>
    <lineage>
        <taxon>Bacteria</taxon>
        <taxon>Bacillati</taxon>
        <taxon>Actinomycetota</taxon>
        <taxon>Actinomycetes</taxon>
        <taxon>Kitasatosporales</taxon>
        <taxon>Streptomycetaceae</taxon>
        <taxon>Streptomyces</taxon>
    </lineage>
</organism>
<comment type="caution">
    <text evidence="1">The sequence shown here is derived from an EMBL/GenBank/DDBJ whole genome shotgun (WGS) entry which is preliminary data.</text>
</comment>